<keyword evidence="6" id="KW-1015">Disulfide bond</keyword>
<dbReference type="PROSITE" id="PS50835">
    <property type="entry name" value="IG_LIKE"/>
    <property type="match status" value="1"/>
</dbReference>
<dbReference type="GeneTree" id="ENSGT01110000267649"/>
<reference evidence="9" key="1">
    <citation type="submission" date="2023-09" db="UniProtKB">
        <authorList>
            <consortium name="Ensembl"/>
        </authorList>
    </citation>
    <scope>IDENTIFICATION</scope>
</reference>
<proteinExistence type="predicted"/>
<organism evidence="9">
    <name type="scientific">Stegastes partitus</name>
    <name type="common">bicolor damselfish</name>
    <dbReference type="NCBI Taxonomy" id="144197"/>
    <lineage>
        <taxon>Eukaryota</taxon>
        <taxon>Metazoa</taxon>
        <taxon>Chordata</taxon>
        <taxon>Craniata</taxon>
        <taxon>Vertebrata</taxon>
        <taxon>Euteleostomi</taxon>
        <taxon>Actinopterygii</taxon>
        <taxon>Neopterygii</taxon>
        <taxon>Teleostei</taxon>
        <taxon>Neoteleostei</taxon>
        <taxon>Acanthomorphata</taxon>
        <taxon>Ovalentaria</taxon>
        <taxon>Pomacentridae</taxon>
        <taxon>Stegastes</taxon>
    </lineage>
</organism>
<dbReference type="SMART" id="SM00409">
    <property type="entry name" value="IG"/>
    <property type="match status" value="1"/>
</dbReference>
<evidence type="ECO:0000313" key="9">
    <source>
        <dbReference type="Ensembl" id="ENSSPAP00000025173.1"/>
    </source>
</evidence>
<sequence length="181" mass="20393">MKHFSSFPLNRPTVYGLSFVTKTVGVGQDVTLTCSRNSTAGGILFWFRLVAGNLPEVLGTTYFYGHATSNETPRITAKLGPGTFVLRITQTKRSDTALYYCEKIAERRKSSSNVTFLTVKGKWINISFNYVYDIFLQTEEDSLVYSVPNFTRKKNGRRVREGAEVVEGESIYADVRVLGYE</sequence>
<dbReference type="InterPro" id="IPR052051">
    <property type="entry name" value="TCR_complex_component"/>
</dbReference>
<keyword evidence="5" id="KW-0472">Membrane</keyword>
<evidence type="ECO:0000256" key="1">
    <source>
        <dbReference type="ARBA" id="ARBA00004236"/>
    </source>
</evidence>
<dbReference type="InterPro" id="IPR036179">
    <property type="entry name" value="Ig-like_dom_sf"/>
</dbReference>
<dbReference type="PANTHER" id="PTHR19433">
    <property type="entry name" value="T-CELL RECEPTOR ALPHA CHAIN V REGION-RELATED"/>
    <property type="match status" value="1"/>
</dbReference>
<evidence type="ECO:0000256" key="6">
    <source>
        <dbReference type="ARBA" id="ARBA00023157"/>
    </source>
</evidence>
<dbReference type="InterPro" id="IPR007110">
    <property type="entry name" value="Ig-like_dom"/>
</dbReference>
<dbReference type="CDD" id="cd00099">
    <property type="entry name" value="IgV"/>
    <property type="match status" value="1"/>
</dbReference>
<name>A0A3B5AUU1_9TELE</name>
<comment type="subcellular location">
    <subcellularLocation>
        <location evidence="1">Cell membrane</location>
    </subcellularLocation>
</comment>
<feature type="domain" description="Ig-like" evidence="8">
    <location>
        <begin position="12"/>
        <end position="115"/>
    </location>
</feature>
<dbReference type="PANTHER" id="PTHR19433:SF133">
    <property type="entry name" value="IMMUNE-TYPE RECEPTOR 5 PRECURSOR-RELATED"/>
    <property type="match status" value="1"/>
</dbReference>
<dbReference type="AlphaFoldDB" id="A0A3B5AUU1"/>
<dbReference type="Gene3D" id="2.60.40.10">
    <property type="entry name" value="Immunoglobulins"/>
    <property type="match status" value="1"/>
</dbReference>
<dbReference type="GO" id="GO:0009617">
    <property type="term" value="P:response to bacterium"/>
    <property type="evidence" value="ECO:0007669"/>
    <property type="project" value="TreeGrafter"/>
</dbReference>
<accession>A0A3B5AUU1</accession>
<keyword evidence="3" id="KW-0732">Signal</keyword>
<dbReference type="GO" id="GO:0005886">
    <property type="term" value="C:plasma membrane"/>
    <property type="evidence" value="ECO:0007669"/>
    <property type="project" value="UniProtKB-SubCell"/>
</dbReference>
<dbReference type="Pfam" id="PF07686">
    <property type="entry name" value="V-set"/>
    <property type="match status" value="1"/>
</dbReference>
<protein>
    <recommendedName>
        <fullName evidence="8">Ig-like domain-containing protein</fullName>
    </recommendedName>
</protein>
<dbReference type="GO" id="GO:0002376">
    <property type="term" value="P:immune system process"/>
    <property type="evidence" value="ECO:0007669"/>
    <property type="project" value="UniProtKB-KW"/>
</dbReference>
<evidence type="ECO:0000256" key="3">
    <source>
        <dbReference type="ARBA" id="ARBA00022729"/>
    </source>
</evidence>
<evidence type="ECO:0000259" key="8">
    <source>
        <dbReference type="PROSITE" id="PS50835"/>
    </source>
</evidence>
<keyword evidence="4" id="KW-0391">Immunity</keyword>
<dbReference type="SMART" id="SM00406">
    <property type="entry name" value="IGv"/>
    <property type="match status" value="1"/>
</dbReference>
<dbReference type="STRING" id="144197.ENSSPAP00000025173"/>
<dbReference type="InterPro" id="IPR013106">
    <property type="entry name" value="Ig_V-set"/>
</dbReference>
<evidence type="ECO:0000256" key="4">
    <source>
        <dbReference type="ARBA" id="ARBA00022859"/>
    </source>
</evidence>
<keyword evidence="2" id="KW-1003">Cell membrane</keyword>
<dbReference type="SUPFAM" id="SSF48726">
    <property type="entry name" value="Immunoglobulin"/>
    <property type="match status" value="1"/>
</dbReference>
<evidence type="ECO:0000256" key="5">
    <source>
        <dbReference type="ARBA" id="ARBA00023136"/>
    </source>
</evidence>
<evidence type="ECO:0000256" key="7">
    <source>
        <dbReference type="ARBA" id="ARBA00023180"/>
    </source>
</evidence>
<evidence type="ECO:0000256" key="2">
    <source>
        <dbReference type="ARBA" id="ARBA00022475"/>
    </source>
</evidence>
<dbReference type="Ensembl" id="ENSSPAT00000025586.1">
    <property type="protein sequence ID" value="ENSSPAP00000025173.1"/>
    <property type="gene ID" value="ENSSPAG00000019024.1"/>
</dbReference>
<keyword evidence="7" id="KW-0325">Glycoprotein</keyword>
<dbReference type="InterPro" id="IPR013783">
    <property type="entry name" value="Ig-like_fold"/>
</dbReference>
<dbReference type="InterPro" id="IPR003599">
    <property type="entry name" value="Ig_sub"/>
</dbReference>